<protein>
    <submittedName>
        <fullName evidence="4">Gluconolactonase</fullName>
    </submittedName>
</protein>
<dbReference type="SUPFAM" id="SSF63829">
    <property type="entry name" value="Calcium-dependent phosphotriesterase"/>
    <property type="match status" value="1"/>
</dbReference>
<evidence type="ECO:0000256" key="1">
    <source>
        <dbReference type="ARBA" id="ARBA00008853"/>
    </source>
</evidence>
<dbReference type="EMBL" id="AP017315">
    <property type="protein sequence ID" value="BAU31188.1"/>
    <property type="molecule type" value="Genomic_DNA"/>
</dbReference>
<dbReference type="KEGG" id="malk:MalAC0309_0313"/>
<evidence type="ECO:0000313" key="4">
    <source>
        <dbReference type="EMBL" id="BAU31188.1"/>
    </source>
</evidence>
<dbReference type="GO" id="GO:0016787">
    <property type="term" value="F:hydrolase activity"/>
    <property type="evidence" value="ECO:0007669"/>
    <property type="project" value="UniProtKB-KW"/>
</dbReference>
<organism evidence="4 5">
    <name type="scientific">Microcella alkaliphila</name>
    <dbReference type="NCBI Taxonomy" id="279828"/>
    <lineage>
        <taxon>Bacteria</taxon>
        <taxon>Bacillati</taxon>
        <taxon>Actinomycetota</taxon>
        <taxon>Actinomycetes</taxon>
        <taxon>Micrococcales</taxon>
        <taxon>Microbacteriaceae</taxon>
        <taxon>Microcella</taxon>
    </lineage>
</organism>
<dbReference type="PANTHER" id="PTHR47572:SF4">
    <property type="entry name" value="LACTONASE DRP35"/>
    <property type="match status" value="1"/>
</dbReference>
<proteinExistence type="inferred from homology"/>
<dbReference type="OrthoDB" id="2633250at2"/>
<dbReference type="RefSeq" id="WP_096420223.1">
    <property type="nucleotide sequence ID" value="NZ_AP017315.1"/>
</dbReference>
<evidence type="ECO:0000313" key="5">
    <source>
        <dbReference type="Proteomes" id="UP000218965"/>
    </source>
</evidence>
<dbReference type="Proteomes" id="UP000218965">
    <property type="component" value="Chromosome"/>
</dbReference>
<feature type="domain" description="SMP-30/Gluconolactonase/LRE-like region" evidence="3">
    <location>
        <begin position="17"/>
        <end position="226"/>
    </location>
</feature>
<dbReference type="InterPro" id="IPR051262">
    <property type="entry name" value="SMP-30/CGR1_Lactonase"/>
</dbReference>
<dbReference type="AlphaFoldDB" id="A0A0U5B5Q0"/>
<gene>
    <name evidence="4" type="ORF">MalAC0309_0313</name>
</gene>
<reference evidence="5" key="1">
    <citation type="submission" date="2015-12" db="EMBL/GenBank/DDBJ databases">
        <authorList>
            <person name="Shamseldin A."/>
            <person name="Moawad H."/>
            <person name="Abd El-Rahim W.M."/>
            <person name="Sadowsky M.J."/>
        </authorList>
    </citation>
    <scope>NUCLEOTIDE SEQUENCE [LARGE SCALE GENOMIC DNA]</scope>
    <source>
        <strain evidence="5">JAM AC0309</strain>
    </source>
</reference>
<evidence type="ECO:0000256" key="2">
    <source>
        <dbReference type="ARBA" id="ARBA00022801"/>
    </source>
</evidence>
<dbReference type="PANTHER" id="PTHR47572">
    <property type="entry name" value="LIPOPROTEIN-RELATED"/>
    <property type="match status" value="1"/>
</dbReference>
<sequence length="287" mass="30155">MRTIDTGDTVQLAGLGFPEALRWRDGALWFSDMFRARVVRWVPGEAPEVILDETRGGPGMPGGLGWLPDGALLVVDCLERRLLAVRNGRVSTHADLSTMTAHPLNDMHVDADGTAWVGGYGFDPDVDAPHASPLYRVSATGSIAATASRLVFPNGCDRLSGDLVVAETFADRLTVVSPTGACTPRWDLPAGSGPDGIAVGSRGELWVALAFARALARIDADGTATIAYTPQSPPDHPGSGQLSVYDCAMTFQGSTLAIACADADEARALAEDTGLIRLLSVAELSAR</sequence>
<reference evidence="4 5" key="2">
    <citation type="submission" date="2016-01" db="EMBL/GenBank/DDBJ databases">
        <title>Microcella alkaliphila JAM AC0309 whole genome shotgun sequence.</title>
        <authorList>
            <person name="Kurata A."/>
            <person name="Hirose Y."/>
            <person name="Kishimoto N."/>
            <person name="Kobayashi T."/>
        </authorList>
    </citation>
    <scope>NUCLEOTIDE SEQUENCE [LARGE SCALE GENOMIC DNA]</scope>
    <source>
        <strain evidence="4 5">JAM AC0309</strain>
    </source>
</reference>
<dbReference type="Gene3D" id="2.120.10.30">
    <property type="entry name" value="TolB, C-terminal domain"/>
    <property type="match status" value="1"/>
</dbReference>
<dbReference type="Pfam" id="PF08450">
    <property type="entry name" value="SGL"/>
    <property type="match status" value="1"/>
</dbReference>
<dbReference type="InterPro" id="IPR011042">
    <property type="entry name" value="6-blade_b-propeller_TolB-like"/>
</dbReference>
<name>A0A0U5B5Q0_9MICO</name>
<keyword evidence="2" id="KW-0378">Hydrolase</keyword>
<accession>A0A0U5B5Q0</accession>
<dbReference type="InterPro" id="IPR013658">
    <property type="entry name" value="SGL"/>
</dbReference>
<evidence type="ECO:0000259" key="3">
    <source>
        <dbReference type="Pfam" id="PF08450"/>
    </source>
</evidence>
<comment type="similarity">
    <text evidence="1">Belongs to the SMP-30/CGR1 family.</text>
</comment>